<dbReference type="RefSeq" id="WP_152714833.1">
    <property type="nucleotide sequence ID" value="NZ_VOSJ01000151.1"/>
</dbReference>
<dbReference type="OrthoDB" id="9770043at2"/>
<feature type="signal peptide" evidence="1">
    <location>
        <begin position="1"/>
        <end position="21"/>
    </location>
</feature>
<dbReference type="SUPFAM" id="SSF50952">
    <property type="entry name" value="Soluble quinoprotein glucose dehydrogenase"/>
    <property type="match status" value="1"/>
</dbReference>
<dbReference type="InterPro" id="IPR011042">
    <property type="entry name" value="6-blade_b-propeller_TolB-like"/>
</dbReference>
<dbReference type="EMBL" id="VOSK01000151">
    <property type="protein sequence ID" value="MPR28512.1"/>
    <property type="molecule type" value="Genomic_DNA"/>
</dbReference>
<evidence type="ECO:0000259" key="2">
    <source>
        <dbReference type="Pfam" id="PF07995"/>
    </source>
</evidence>
<dbReference type="AlphaFoldDB" id="A0A5N7MN93"/>
<dbReference type="PANTHER" id="PTHR19328">
    <property type="entry name" value="HEDGEHOG-INTERACTING PROTEIN"/>
    <property type="match status" value="1"/>
</dbReference>
<dbReference type="Gene3D" id="2.120.10.30">
    <property type="entry name" value="TolB, C-terminal domain"/>
    <property type="match status" value="1"/>
</dbReference>
<protein>
    <submittedName>
        <fullName evidence="3">PQQ-dependent sugar dehydrogenase</fullName>
    </submittedName>
</protein>
<sequence length="371" mass="39951">MNRWSFLALAVLIAMPDLAGAQDRIVQTSSGQVRVETIARGLVHPWGLAFLPDEQMLVSERPGRLRLVSRDGGVSAPLAGVPRVFARGQGGLLDVALAPDFASSRWVYLSYAEPGPSGAGTTVARGRLSATGLQDVQVIFRQVPKVDGANHFGSRLVFSRDGRLFVTLGDRFKFNPAQDLASHLGKIVRINPDGAVPADNPFARGQGARPEIWSYGHRNVQGATLHPTTGVLWVHEMGPRGGDELTIPQAGRNYGWPLVSWGRHYDGRSIPSPSTRPDLAGSLRQWTPVIAPSGMTFYTGNLFPTWRGSLLIGGLMACGVVRVTLQGQQVTGEERISLGQRIRDVLQGPDGAVYVLTDEASGEILRLTPVG</sequence>
<dbReference type="InterPro" id="IPR011041">
    <property type="entry name" value="Quinoprot_gluc/sorb_DH_b-prop"/>
</dbReference>
<organism evidence="3 4">
    <name type="scientific">Microvirga tunisiensis</name>
    <dbReference type="NCBI Taxonomy" id="2108360"/>
    <lineage>
        <taxon>Bacteria</taxon>
        <taxon>Pseudomonadati</taxon>
        <taxon>Pseudomonadota</taxon>
        <taxon>Alphaproteobacteria</taxon>
        <taxon>Hyphomicrobiales</taxon>
        <taxon>Methylobacteriaceae</taxon>
        <taxon>Microvirga</taxon>
    </lineage>
</organism>
<name>A0A5N7MN93_9HYPH</name>
<comment type="caution">
    <text evidence="3">The sequence shown here is derived from an EMBL/GenBank/DDBJ whole genome shotgun (WGS) entry which is preliminary data.</text>
</comment>
<accession>A0A5N7MN93</accession>
<gene>
    <name evidence="3" type="ORF">FS320_26035</name>
</gene>
<keyword evidence="4" id="KW-1185">Reference proteome</keyword>
<dbReference type="Proteomes" id="UP000403266">
    <property type="component" value="Unassembled WGS sequence"/>
</dbReference>
<dbReference type="Pfam" id="PF07995">
    <property type="entry name" value="GSDH"/>
    <property type="match status" value="1"/>
</dbReference>
<reference evidence="3 4" key="1">
    <citation type="journal article" date="2019" name="Syst. Appl. Microbiol.">
        <title>Microvirga tunisiensis sp. nov., a root nodule symbiotic bacterium isolated from Lupinus micranthus and L. luteus grown in Northern Tunisia.</title>
        <authorList>
            <person name="Msaddak A."/>
            <person name="Rejili M."/>
            <person name="Duran D."/>
            <person name="Mars M."/>
            <person name="Palacios J.M."/>
            <person name="Ruiz-Argueso T."/>
            <person name="Rey L."/>
            <person name="Imperial J."/>
        </authorList>
    </citation>
    <scope>NUCLEOTIDE SEQUENCE [LARGE SCALE GENOMIC DNA]</scope>
    <source>
        <strain evidence="3 4">Lmie10</strain>
    </source>
</reference>
<dbReference type="InterPro" id="IPR012938">
    <property type="entry name" value="Glc/Sorbosone_DH"/>
</dbReference>
<keyword evidence="1" id="KW-0732">Signal</keyword>
<dbReference type="PANTHER" id="PTHR19328:SF75">
    <property type="entry name" value="ALDOSE SUGAR DEHYDROGENASE YLII"/>
    <property type="match status" value="1"/>
</dbReference>
<evidence type="ECO:0000313" key="4">
    <source>
        <dbReference type="Proteomes" id="UP000403266"/>
    </source>
</evidence>
<evidence type="ECO:0000313" key="3">
    <source>
        <dbReference type="EMBL" id="MPR28512.1"/>
    </source>
</evidence>
<evidence type="ECO:0000256" key="1">
    <source>
        <dbReference type="SAM" id="SignalP"/>
    </source>
</evidence>
<feature type="domain" description="Glucose/Sorbosone dehydrogenase" evidence="2">
    <location>
        <begin position="43"/>
        <end position="366"/>
    </location>
</feature>
<proteinExistence type="predicted"/>
<feature type="chain" id="PRO_5030135596" evidence="1">
    <location>
        <begin position="22"/>
        <end position="371"/>
    </location>
</feature>